<name>A0ACD3AQN6_9AGAR</name>
<gene>
    <name evidence="1" type="ORF">BDN72DRAFT_842071</name>
</gene>
<organism evidence="1 2">
    <name type="scientific">Pluteus cervinus</name>
    <dbReference type="NCBI Taxonomy" id="181527"/>
    <lineage>
        <taxon>Eukaryota</taxon>
        <taxon>Fungi</taxon>
        <taxon>Dikarya</taxon>
        <taxon>Basidiomycota</taxon>
        <taxon>Agaricomycotina</taxon>
        <taxon>Agaricomycetes</taxon>
        <taxon>Agaricomycetidae</taxon>
        <taxon>Agaricales</taxon>
        <taxon>Pluteineae</taxon>
        <taxon>Pluteaceae</taxon>
        <taxon>Pluteus</taxon>
    </lineage>
</organism>
<protein>
    <submittedName>
        <fullName evidence="1">Uncharacterized protein</fullName>
    </submittedName>
</protein>
<evidence type="ECO:0000313" key="1">
    <source>
        <dbReference type="EMBL" id="TFK68258.1"/>
    </source>
</evidence>
<proteinExistence type="predicted"/>
<accession>A0ACD3AQN6</accession>
<dbReference type="EMBL" id="ML208356">
    <property type="protein sequence ID" value="TFK68258.1"/>
    <property type="molecule type" value="Genomic_DNA"/>
</dbReference>
<evidence type="ECO:0000313" key="2">
    <source>
        <dbReference type="Proteomes" id="UP000308600"/>
    </source>
</evidence>
<sequence length="183" mass="18347">MKLTSSSSILLASLALSTVAAPTDTNGGLSTSDDLNTRDLLEPILDTVGTIVNPLLDTVEKLLGGPAAAGGKHKRQTEPNQNAPTPLHGTPLPPANLGDGQALIGVPVQIPTGINLQVLDLVGSGVVGARNPPNHHRRGALVEGPADSGGGNGGPLPGGDSPNSNAGSEIDSEEQDTPTDSEN</sequence>
<dbReference type="Proteomes" id="UP000308600">
    <property type="component" value="Unassembled WGS sequence"/>
</dbReference>
<keyword evidence="2" id="KW-1185">Reference proteome</keyword>
<reference evidence="1 2" key="1">
    <citation type="journal article" date="2019" name="Nat. Ecol. Evol.">
        <title>Megaphylogeny resolves global patterns of mushroom evolution.</title>
        <authorList>
            <person name="Varga T."/>
            <person name="Krizsan K."/>
            <person name="Foldi C."/>
            <person name="Dima B."/>
            <person name="Sanchez-Garcia M."/>
            <person name="Sanchez-Ramirez S."/>
            <person name="Szollosi G.J."/>
            <person name="Szarkandi J.G."/>
            <person name="Papp V."/>
            <person name="Albert L."/>
            <person name="Andreopoulos W."/>
            <person name="Angelini C."/>
            <person name="Antonin V."/>
            <person name="Barry K.W."/>
            <person name="Bougher N.L."/>
            <person name="Buchanan P."/>
            <person name="Buyck B."/>
            <person name="Bense V."/>
            <person name="Catcheside P."/>
            <person name="Chovatia M."/>
            <person name="Cooper J."/>
            <person name="Damon W."/>
            <person name="Desjardin D."/>
            <person name="Finy P."/>
            <person name="Geml J."/>
            <person name="Haridas S."/>
            <person name="Hughes K."/>
            <person name="Justo A."/>
            <person name="Karasinski D."/>
            <person name="Kautmanova I."/>
            <person name="Kiss B."/>
            <person name="Kocsube S."/>
            <person name="Kotiranta H."/>
            <person name="LaButti K.M."/>
            <person name="Lechner B.E."/>
            <person name="Liimatainen K."/>
            <person name="Lipzen A."/>
            <person name="Lukacs Z."/>
            <person name="Mihaltcheva S."/>
            <person name="Morgado L.N."/>
            <person name="Niskanen T."/>
            <person name="Noordeloos M.E."/>
            <person name="Ohm R.A."/>
            <person name="Ortiz-Santana B."/>
            <person name="Ovrebo C."/>
            <person name="Racz N."/>
            <person name="Riley R."/>
            <person name="Savchenko A."/>
            <person name="Shiryaev A."/>
            <person name="Soop K."/>
            <person name="Spirin V."/>
            <person name="Szebenyi C."/>
            <person name="Tomsovsky M."/>
            <person name="Tulloss R.E."/>
            <person name="Uehling J."/>
            <person name="Grigoriev I.V."/>
            <person name="Vagvolgyi C."/>
            <person name="Papp T."/>
            <person name="Martin F.M."/>
            <person name="Miettinen O."/>
            <person name="Hibbett D.S."/>
            <person name="Nagy L.G."/>
        </authorList>
    </citation>
    <scope>NUCLEOTIDE SEQUENCE [LARGE SCALE GENOMIC DNA]</scope>
    <source>
        <strain evidence="1 2">NL-1719</strain>
    </source>
</reference>